<dbReference type="AlphaFoldDB" id="A0A1R3W0J8"/>
<sequence length="145" mass="15578">MKPSWRRPTDLAILNAQFQQGLMARLGMEITAIDDLGLSGRMPIDERTLQPMGLLHGGASAALAETLASLAASLTCPDDTLALCLSLDIQHVQSGSGGWANGTALPRQLGKRLQLWQVDIRNESGELLSTAMVRMLLRKNEGAVT</sequence>
<dbReference type="GO" id="GO:0005829">
    <property type="term" value="C:cytosol"/>
    <property type="evidence" value="ECO:0007669"/>
    <property type="project" value="TreeGrafter"/>
</dbReference>
<organism evidence="4 5">
    <name type="scientific">Ectothiorhodosinus mongolicus</name>
    <dbReference type="NCBI Taxonomy" id="233100"/>
    <lineage>
        <taxon>Bacteria</taxon>
        <taxon>Pseudomonadati</taxon>
        <taxon>Pseudomonadota</taxon>
        <taxon>Gammaproteobacteria</taxon>
        <taxon>Chromatiales</taxon>
        <taxon>Ectothiorhodospiraceae</taxon>
        <taxon>Ectothiorhodosinus</taxon>
    </lineage>
</organism>
<dbReference type="Pfam" id="PF03061">
    <property type="entry name" value="4HBT"/>
    <property type="match status" value="1"/>
</dbReference>
<dbReference type="PANTHER" id="PTHR43240:SF5">
    <property type="entry name" value="1,4-DIHYDROXY-2-NAPHTHOYL-COA THIOESTERASE 1"/>
    <property type="match status" value="1"/>
</dbReference>
<evidence type="ECO:0000256" key="1">
    <source>
        <dbReference type="ARBA" id="ARBA00008324"/>
    </source>
</evidence>
<name>A0A1R3W0J8_9GAMM</name>
<dbReference type="EMBL" id="FTPK01000002">
    <property type="protein sequence ID" value="SIT70897.1"/>
    <property type="molecule type" value="Genomic_DNA"/>
</dbReference>
<evidence type="ECO:0000256" key="2">
    <source>
        <dbReference type="ARBA" id="ARBA00022801"/>
    </source>
</evidence>
<dbReference type="NCBIfam" id="TIGR00369">
    <property type="entry name" value="unchar_dom_1"/>
    <property type="match status" value="1"/>
</dbReference>
<evidence type="ECO:0000313" key="5">
    <source>
        <dbReference type="Proteomes" id="UP000223759"/>
    </source>
</evidence>
<dbReference type="STRING" id="233100.SAMN05216526_1427"/>
<dbReference type="InterPro" id="IPR029069">
    <property type="entry name" value="HotDog_dom_sf"/>
</dbReference>
<dbReference type="Gene3D" id="3.10.129.10">
    <property type="entry name" value="Hotdog Thioesterase"/>
    <property type="match status" value="1"/>
</dbReference>
<accession>A0A1R3W0J8</accession>
<dbReference type="PANTHER" id="PTHR43240">
    <property type="entry name" value="1,4-DIHYDROXY-2-NAPHTHOYL-COA THIOESTERASE 1"/>
    <property type="match status" value="1"/>
</dbReference>
<comment type="similarity">
    <text evidence="1">Belongs to the thioesterase PaaI family.</text>
</comment>
<dbReference type="SUPFAM" id="SSF54637">
    <property type="entry name" value="Thioesterase/thiol ester dehydrase-isomerase"/>
    <property type="match status" value="1"/>
</dbReference>
<proteinExistence type="inferred from homology"/>
<dbReference type="RefSeq" id="WP_076755793.1">
    <property type="nucleotide sequence ID" value="NZ_CP023018.1"/>
</dbReference>
<keyword evidence="5" id="KW-1185">Reference proteome</keyword>
<dbReference type="GO" id="GO:0061522">
    <property type="term" value="F:1,4-dihydroxy-2-naphthoyl-CoA thioesterase activity"/>
    <property type="evidence" value="ECO:0007669"/>
    <property type="project" value="TreeGrafter"/>
</dbReference>
<dbReference type="InterPro" id="IPR006683">
    <property type="entry name" value="Thioestr_dom"/>
</dbReference>
<reference evidence="4 5" key="1">
    <citation type="submission" date="2017-01" db="EMBL/GenBank/DDBJ databases">
        <authorList>
            <person name="Mah S.A."/>
            <person name="Swanson W.J."/>
            <person name="Moy G.W."/>
            <person name="Vacquier V.D."/>
        </authorList>
    </citation>
    <scope>NUCLEOTIDE SEQUENCE [LARGE SCALE GENOMIC DNA]</scope>
    <source>
        <strain evidence="4 5">M9</strain>
    </source>
</reference>
<evidence type="ECO:0000259" key="3">
    <source>
        <dbReference type="Pfam" id="PF03061"/>
    </source>
</evidence>
<dbReference type="InterPro" id="IPR003736">
    <property type="entry name" value="PAAI_dom"/>
</dbReference>
<dbReference type="Proteomes" id="UP000223759">
    <property type="component" value="Unassembled WGS sequence"/>
</dbReference>
<feature type="domain" description="Thioesterase" evidence="3">
    <location>
        <begin position="52"/>
        <end position="127"/>
    </location>
</feature>
<keyword evidence="2" id="KW-0378">Hydrolase</keyword>
<evidence type="ECO:0000313" key="4">
    <source>
        <dbReference type="EMBL" id="SIT70897.1"/>
    </source>
</evidence>
<dbReference type="OrthoDB" id="9798208at2"/>
<gene>
    <name evidence="4" type="ORF">SAMN05216526_1427</name>
</gene>
<dbReference type="CDD" id="cd03443">
    <property type="entry name" value="PaaI_thioesterase"/>
    <property type="match status" value="1"/>
</dbReference>
<protein>
    <submittedName>
        <fullName evidence="4">Uncharacterized domain 1-containing protein</fullName>
    </submittedName>
</protein>